<dbReference type="InterPro" id="IPR017871">
    <property type="entry name" value="ABC_transporter-like_CS"/>
</dbReference>
<keyword evidence="14" id="KW-1185">Reference proteome</keyword>
<dbReference type="CDD" id="cd03221">
    <property type="entry name" value="ABCF_EF-3"/>
    <property type="match status" value="2"/>
</dbReference>
<accession>A0AA90NZX9</accession>
<evidence type="ECO:0000313" key="13">
    <source>
        <dbReference type="EMBL" id="MDP0588401.1"/>
    </source>
</evidence>
<protein>
    <recommendedName>
        <fullName evidence="11">ATP-binding protein Uup</fullName>
        <ecNumber evidence="11">3.6.1.-</ecNumber>
    </recommendedName>
</protein>
<evidence type="ECO:0000256" key="7">
    <source>
        <dbReference type="ARBA" id="ARBA00023125"/>
    </source>
</evidence>
<keyword evidence="3 11" id="KW-0547">Nucleotide-binding</keyword>
<dbReference type="InterPro" id="IPR032524">
    <property type="entry name" value="ABC_tran_C"/>
</dbReference>
<keyword evidence="1 11" id="KW-0963">Cytoplasm</keyword>
<dbReference type="GO" id="GO:0043022">
    <property type="term" value="F:ribosome binding"/>
    <property type="evidence" value="ECO:0007669"/>
    <property type="project" value="UniProtKB-UniRule"/>
</dbReference>
<dbReference type="PROSITE" id="PS50893">
    <property type="entry name" value="ABC_TRANSPORTER_2"/>
    <property type="match status" value="2"/>
</dbReference>
<evidence type="ECO:0000256" key="11">
    <source>
        <dbReference type="HAMAP-Rule" id="MF_00848"/>
    </source>
</evidence>
<dbReference type="Gene3D" id="1.10.287.380">
    <property type="entry name" value="Valyl-tRNA synthetase, C-terminal domain"/>
    <property type="match status" value="1"/>
</dbReference>
<evidence type="ECO:0000256" key="3">
    <source>
        <dbReference type="ARBA" id="ARBA00022741"/>
    </source>
</evidence>
<comment type="catalytic activity">
    <reaction evidence="9 11">
        <text>ATP + H2O = ADP + phosphate + H(+)</text>
        <dbReference type="Rhea" id="RHEA:13065"/>
        <dbReference type="ChEBI" id="CHEBI:15377"/>
        <dbReference type="ChEBI" id="CHEBI:15378"/>
        <dbReference type="ChEBI" id="CHEBI:30616"/>
        <dbReference type="ChEBI" id="CHEBI:43474"/>
        <dbReference type="ChEBI" id="CHEBI:456216"/>
    </reaction>
</comment>
<keyword evidence="7 11" id="KW-0238">DNA-binding</keyword>
<dbReference type="InterPro" id="IPR027417">
    <property type="entry name" value="P-loop_NTPase"/>
</dbReference>
<gene>
    <name evidence="11" type="primary">uup</name>
    <name evidence="13" type="ORF">QS748_04115</name>
</gene>
<evidence type="ECO:0000256" key="1">
    <source>
        <dbReference type="ARBA" id="ARBA00022490"/>
    </source>
</evidence>
<dbReference type="SUPFAM" id="SSF52540">
    <property type="entry name" value="P-loop containing nucleoside triphosphate hydrolases"/>
    <property type="match status" value="2"/>
</dbReference>
<dbReference type="PANTHER" id="PTHR42855">
    <property type="entry name" value="ABC TRANSPORTER ATP-BINDING SUBUNIT"/>
    <property type="match status" value="1"/>
</dbReference>
<dbReference type="GO" id="GO:0016887">
    <property type="term" value="F:ATP hydrolysis activity"/>
    <property type="evidence" value="ECO:0007669"/>
    <property type="project" value="UniProtKB-UniRule"/>
</dbReference>
<evidence type="ECO:0000259" key="12">
    <source>
        <dbReference type="PROSITE" id="PS50893"/>
    </source>
</evidence>
<evidence type="ECO:0000256" key="6">
    <source>
        <dbReference type="ARBA" id="ARBA00022840"/>
    </source>
</evidence>
<keyword evidence="4 11" id="KW-0227">DNA damage</keyword>
<feature type="domain" description="ABC transporter" evidence="12">
    <location>
        <begin position="4"/>
        <end position="250"/>
    </location>
</feature>
<comment type="similarity">
    <text evidence="10 11">Belongs to the ABC transporter superfamily. ABCF family. Uup subfamily.</text>
</comment>
<evidence type="ECO:0000256" key="4">
    <source>
        <dbReference type="ARBA" id="ARBA00022763"/>
    </source>
</evidence>
<feature type="binding site" evidence="11">
    <location>
        <begin position="36"/>
        <end position="43"/>
    </location>
    <ligand>
        <name>ATP</name>
        <dbReference type="ChEBI" id="CHEBI:30616"/>
        <label>1</label>
    </ligand>
</feature>
<keyword evidence="8 11" id="KW-0234">DNA repair</keyword>
<feature type="binding site" evidence="11">
    <location>
        <begin position="349"/>
        <end position="356"/>
    </location>
    <ligand>
        <name>ATP</name>
        <dbReference type="ChEBI" id="CHEBI:30616"/>
        <label>2</label>
    </ligand>
</feature>
<comment type="subcellular location">
    <subcellularLocation>
        <location evidence="11">Cytoplasm</location>
    </subcellularLocation>
    <text evidence="11">Associates with ribosomes.</text>
</comment>
<evidence type="ECO:0000256" key="8">
    <source>
        <dbReference type="ARBA" id="ARBA00023204"/>
    </source>
</evidence>
<evidence type="ECO:0000256" key="2">
    <source>
        <dbReference type="ARBA" id="ARBA00022737"/>
    </source>
</evidence>
<comment type="caution">
    <text evidence="13">The sequence shown here is derived from an EMBL/GenBank/DDBJ whole genome shotgun (WGS) entry which is preliminary data.</text>
</comment>
<comment type="function">
    <text evidence="11">Probably plays a role in ribosome assembly or function. May be involved in resolution of branched DNA intermediates that result from template switching in postreplication gaps. Binds DNA and has ATPase activity.</text>
</comment>
<dbReference type="GO" id="GO:0006281">
    <property type="term" value="P:DNA repair"/>
    <property type="evidence" value="ECO:0007669"/>
    <property type="project" value="UniProtKB-KW"/>
</dbReference>
<sequence>MSIIRLENISLAYGDMPLLDKAELQIHRGERVCVLGRNGAGKSTLFKVISGEIDADDGSVWRKPGIKIGMLNQNLPAQDEKSVYEVVASGLSEAGELINRYHTLVQNIENDEDMKELEKVQQRLEAVDGWQLQQKVDTVIKKLELPECKQMKELSGGWRRRVELAQALVCQPDLLILDEPTNHLDIIAIDWLEKHLLDFKGALLFITHDRFFLQSLATRIIELDRGALTSWNCGYKDFLEQKAHALEVEAGQNALFDKKLAQEEVWLRQGVKARRTRNEGRVRALKALRSDRMERRNVQGKAEFVIESASSSGKVVLEAKSISKSYDDQLVIDSLNLKIIRGDKIGFIGANGAGKSTLLNILLEQIEPDSGTIQFGTKLEVAYFDQLRNQLDLEKTVIDNVAEGRESITINGGSRHIISYLADFLFPPHRCRVPVKALSGGERNRLLLARLFSKPANLLVLDEPTNDLDVETLELLESLLVDFKGTLLLVSHDRAFLDNVVSSTLVFKLGGSISEFVGGFEDWLRQGGSISQLVAKPGEESEGKKSDKSKVVKPQESAIKGKKKKLSYKLQRELDELPVDIEALEMEQKSLEAKASDLKFYQEDSVDVNAILARINELTELISVKLDRWEELDSME</sequence>
<dbReference type="FunFam" id="3.40.50.300:FF:000011">
    <property type="entry name" value="Putative ABC transporter ATP-binding component"/>
    <property type="match status" value="1"/>
</dbReference>
<dbReference type="InterPro" id="IPR003593">
    <property type="entry name" value="AAA+_ATPase"/>
</dbReference>
<dbReference type="HAMAP" id="MF_00848">
    <property type="entry name" value="Uup"/>
    <property type="match status" value="1"/>
</dbReference>
<dbReference type="GO" id="GO:0005737">
    <property type="term" value="C:cytoplasm"/>
    <property type="evidence" value="ECO:0007669"/>
    <property type="project" value="UniProtKB-SubCell"/>
</dbReference>
<dbReference type="SMART" id="SM00382">
    <property type="entry name" value="AAA"/>
    <property type="match status" value="2"/>
</dbReference>
<dbReference type="PANTHER" id="PTHR42855:SF1">
    <property type="entry name" value="ABC TRANSPORTER DOMAIN-CONTAINING PROTEIN"/>
    <property type="match status" value="1"/>
</dbReference>
<dbReference type="InterPro" id="IPR043686">
    <property type="entry name" value="Uup"/>
</dbReference>
<proteinExistence type="inferred from homology"/>
<dbReference type="InterPro" id="IPR051309">
    <property type="entry name" value="ABCF_ATPase"/>
</dbReference>
<dbReference type="PROSITE" id="PS00211">
    <property type="entry name" value="ABC_TRANSPORTER_1"/>
    <property type="match status" value="2"/>
</dbReference>
<feature type="domain" description="ABC transporter" evidence="12">
    <location>
        <begin position="317"/>
        <end position="536"/>
    </location>
</feature>
<dbReference type="Pfam" id="PF12848">
    <property type="entry name" value="ABC_tran_Xtn"/>
    <property type="match status" value="1"/>
</dbReference>
<keyword evidence="5 11" id="KW-0378">Hydrolase</keyword>
<dbReference type="InterPro" id="IPR032781">
    <property type="entry name" value="ABC_tran_Xtn"/>
</dbReference>
<evidence type="ECO:0000313" key="14">
    <source>
        <dbReference type="Proteomes" id="UP001178148"/>
    </source>
</evidence>
<evidence type="ECO:0000256" key="5">
    <source>
        <dbReference type="ARBA" id="ARBA00022801"/>
    </source>
</evidence>
<name>A0AA90NZX9_9GAMM</name>
<keyword evidence="2 11" id="KW-0677">Repeat</keyword>
<organism evidence="13 14">
    <name type="scientific">Candidatus Endonucleibacter bathymodioli</name>
    <dbReference type="NCBI Taxonomy" id="539814"/>
    <lineage>
        <taxon>Bacteria</taxon>
        <taxon>Pseudomonadati</taxon>
        <taxon>Pseudomonadota</taxon>
        <taxon>Gammaproteobacteria</taxon>
        <taxon>Oceanospirillales</taxon>
        <taxon>Endozoicomonadaceae</taxon>
        <taxon>Candidatus Endonucleibacter</taxon>
    </lineage>
</organism>
<reference evidence="13 14" key="1">
    <citation type="journal article" date="2023" name="bioRxiv">
        <title>An intranuclear bacterial parasite of deep-sea mussels expresses apoptosis inhibitors acquired from its host.</title>
        <authorList>
            <person name="Gonzalez Porras M.A."/>
            <person name="Assie A."/>
            <person name="Tietjen M."/>
            <person name="Violette M."/>
            <person name="Kleiner M."/>
            <person name="Gruber-Vodicka H."/>
            <person name="Dubilier N."/>
            <person name="Leisch N."/>
        </authorList>
    </citation>
    <scope>NUCLEOTIDE SEQUENCE [LARGE SCALE GENOMIC DNA]</scope>
    <source>
        <strain evidence="13">IAP13</strain>
    </source>
</reference>
<evidence type="ECO:0000256" key="10">
    <source>
        <dbReference type="ARBA" id="ARBA00061478"/>
    </source>
</evidence>
<dbReference type="GO" id="GO:0003677">
    <property type="term" value="F:DNA binding"/>
    <property type="evidence" value="ECO:0007669"/>
    <property type="project" value="UniProtKB-UniRule"/>
</dbReference>
<dbReference type="Proteomes" id="UP001178148">
    <property type="component" value="Unassembled WGS sequence"/>
</dbReference>
<keyword evidence="6 11" id="KW-0067">ATP-binding</keyword>
<evidence type="ECO:0000256" key="9">
    <source>
        <dbReference type="ARBA" id="ARBA00049360"/>
    </source>
</evidence>
<dbReference type="EC" id="3.6.1.-" evidence="11"/>
<dbReference type="EMBL" id="JASXSV010000004">
    <property type="protein sequence ID" value="MDP0588401.1"/>
    <property type="molecule type" value="Genomic_DNA"/>
</dbReference>
<dbReference type="GO" id="GO:0005524">
    <property type="term" value="F:ATP binding"/>
    <property type="evidence" value="ECO:0007669"/>
    <property type="project" value="UniProtKB-UniRule"/>
</dbReference>
<dbReference type="Gene3D" id="3.40.50.300">
    <property type="entry name" value="P-loop containing nucleotide triphosphate hydrolases"/>
    <property type="match status" value="2"/>
</dbReference>
<dbReference type="Pfam" id="PF00005">
    <property type="entry name" value="ABC_tran"/>
    <property type="match status" value="2"/>
</dbReference>
<dbReference type="Pfam" id="PF16326">
    <property type="entry name" value="ABC_tran_CTD"/>
    <property type="match status" value="1"/>
</dbReference>
<dbReference type="FunFam" id="3.40.50.300:FF:000309">
    <property type="entry name" value="ABC transporter ATP-binding protein"/>
    <property type="match status" value="1"/>
</dbReference>
<dbReference type="AlphaFoldDB" id="A0AA90NZX9"/>
<dbReference type="InterPro" id="IPR003439">
    <property type="entry name" value="ABC_transporter-like_ATP-bd"/>
</dbReference>
<dbReference type="InterPro" id="IPR037118">
    <property type="entry name" value="Val-tRNA_synth_C_sf"/>
</dbReference>